<keyword evidence="1" id="KW-0472">Membrane</keyword>
<keyword evidence="1" id="KW-0812">Transmembrane</keyword>
<proteinExistence type="predicted"/>
<evidence type="ECO:0000313" key="3">
    <source>
        <dbReference type="Proteomes" id="UP001167160"/>
    </source>
</evidence>
<evidence type="ECO:0000313" key="2">
    <source>
        <dbReference type="EMBL" id="MCM2580162.1"/>
    </source>
</evidence>
<keyword evidence="1" id="KW-1133">Transmembrane helix</keyword>
<keyword evidence="3" id="KW-1185">Reference proteome</keyword>
<accession>A0ABT0XCA7</accession>
<protein>
    <submittedName>
        <fullName evidence="2">Uncharacterized protein</fullName>
    </submittedName>
</protein>
<sequence length="65" mass="6512">MANNPPNPAGQHDQAGSTQMFRAFVDESESFGAPAERSGSRAGLVIGIVVAAAAVVAAVAWVAMG</sequence>
<name>A0ABT0XCA7_9ACTN</name>
<dbReference type="EMBL" id="JAMQGM010000053">
    <property type="protein sequence ID" value="MCM2580162.1"/>
    <property type="molecule type" value="Genomic_DNA"/>
</dbReference>
<dbReference type="RefSeq" id="WP_251418741.1">
    <property type="nucleotide sequence ID" value="NZ_JAMQGM010000053.1"/>
</dbReference>
<feature type="transmembrane region" description="Helical" evidence="1">
    <location>
        <begin position="44"/>
        <end position="64"/>
    </location>
</feature>
<dbReference type="Proteomes" id="UP001167160">
    <property type="component" value="Unassembled WGS sequence"/>
</dbReference>
<comment type="caution">
    <text evidence="2">The sequence shown here is derived from an EMBL/GenBank/DDBJ whole genome shotgun (WGS) entry which is preliminary data.</text>
</comment>
<evidence type="ECO:0000256" key="1">
    <source>
        <dbReference type="SAM" id="Phobius"/>
    </source>
</evidence>
<reference evidence="2" key="1">
    <citation type="journal article" date="2023" name="Int. J. Syst. Evol. Microbiol.">
        <title>Streptomyces meridianus sp. nov. isolated from brackish water of the Tagus estuary in Alcochete, Portugal.</title>
        <authorList>
            <person name="Santos J.D.N."/>
            <person name="Klimek D."/>
            <person name="Calusinska M."/>
            <person name="Lobo Da Cunha A."/>
            <person name="Catita J."/>
            <person name="Goncalves H."/>
            <person name="Gonzalez I."/>
            <person name="Reyes F."/>
            <person name="Lage O.M."/>
        </authorList>
    </citation>
    <scope>NUCLEOTIDE SEQUENCE</scope>
    <source>
        <strain evidence="2">MTZ3.1</strain>
    </source>
</reference>
<organism evidence="2 3">
    <name type="scientific">Streptomyces meridianus</name>
    <dbReference type="NCBI Taxonomy" id="2938945"/>
    <lineage>
        <taxon>Bacteria</taxon>
        <taxon>Bacillati</taxon>
        <taxon>Actinomycetota</taxon>
        <taxon>Actinomycetes</taxon>
        <taxon>Kitasatosporales</taxon>
        <taxon>Streptomycetaceae</taxon>
        <taxon>Streptomyces</taxon>
    </lineage>
</organism>
<gene>
    <name evidence="2" type="ORF">M1E25_22930</name>
</gene>